<dbReference type="Pfam" id="PF13195">
    <property type="entry name" value="DUF4011"/>
    <property type="match status" value="1"/>
</dbReference>
<feature type="domain" description="DNA2/NAM7 helicase helicase" evidence="3">
    <location>
        <begin position="291"/>
        <end position="354"/>
    </location>
</feature>
<dbReference type="FunFam" id="3.40.960.10:FF:000002">
    <property type="entry name" value="DNA helicase related protein"/>
    <property type="match status" value="1"/>
</dbReference>
<gene>
    <name evidence="6" type="ORF">AXK11_03785</name>
</gene>
<organism evidence="6 7">
    <name type="scientific">Cephaloticoccus primus</name>
    <dbReference type="NCBI Taxonomy" id="1548207"/>
    <lineage>
        <taxon>Bacteria</taxon>
        <taxon>Pseudomonadati</taxon>
        <taxon>Verrucomicrobiota</taxon>
        <taxon>Opitutia</taxon>
        <taxon>Opitutales</taxon>
        <taxon>Opitutaceae</taxon>
        <taxon>Cephaloticoccus</taxon>
    </lineage>
</organism>
<evidence type="ECO:0000259" key="4">
    <source>
        <dbReference type="Pfam" id="PF13087"/>
    </source>
</evidence>
<name>A0A139SQB8_9BACT</name>
<feature type="region of interest" description="Disordered" evidence="2">
    <location>
        <begin position="58"/>
        <end position="77"/>
    </location>
</feature>
<accession>A0A139SQB8</accession>
<evidence type="ECO:0000259" key="5">
    <source>
        <dbReference type="Pfam" id="PF18741"/>
    </source>
</evidence>
<proteinExistence type="predicted"/>
<dbReference type="CDD" id="cd18808">
    <property type="entry name" value="SF1_C_Upf1"/>
    <property type="match status" value="1"/>
</dbReference>
<dbReference type="Pfam" id="PF13086">
    <property type="entry name" value="AAA_11"/>
    <property type="match status" value="2"/>
</dbReference>
<evidence type="ECO:0000259" key="3">
    <source>
        <dbReference type="Pfam" id="PF13086"/>
    </source>
</evidence>
<reference evidence="7" key="1">
    <citation type="submission" date="2016-02" db="EMBL/GenBank/DDBJ databases">
        <authorList>
            <person name="Sanders J.G."/>
            <person name="Lin J.Y."/>
            <person name="Wertz J.T."/>
            <person name="Russell J.A."/>
            <person name="Moreau C.S."/>
            <person name="Powell S."/>
        </authorList>
    </citation>
    <scope>NUCLEOTIDE SEQUENCE [LARGE SCALE GENOMIC DNA]</scope>
    <source>
        <strain evidence="7">CAG34</strain>
    </source>
</reference>
<dbReference type="InterPro" id="IPR041679">
    <property type="entry name" value="DNA2/NAM7-like_C"/>
</dbReference>
<dbReference type="Gene3D" id="3.40.960.10">
    <property type="entry name" value="VSR Endonuclease"/>
    <property type="match status" value="1"/>
</dbReference>
<dbReference type="PANTHER" id="PTHR10887">
    <property type="entry name" value="DNA2/NAM7 HELICASE FAMILY"/>
    <property type="match status" value="1"/>
</dbReference>
<dbReference type="InterPro" id="IPR045055">
    <property type="entry name" value="DNA2/NAM7-like"/>
</dbReference>
<dbReference type="EMBL" id="LSZQ01000029">
    <property type="protein sequence ID" value="KXU36661.1"/>
    <property type="molecule type" value="Genomic_DNA"/>
</dbReference>
<dbReference type="InterPro" id="IPR049468">
    <property type="entry name" value="Restrct_endonuc-II-like_dom"/>
</dbReference>
<feature type="domain" description="DNA2/NAM7 helicase-like C-terminal" evidence="4">
    <location>
        <begin position="1073"/>
        <end position="1270"/>
    </location>
</feature>
<evidence type="ECO:0008006" key="8">
    <source>
        <dbReference type="Google" id="ProtNLM"/>
    </source>
</evidence>
<dbReference type="GO" id="GO:0004386">
    <property type="term" value="F:helicase activity"/>
    <property type="evidence" value="ECO:0007669"/>
    <property type="project" value="InterPro"/>
</dbReference>
<feature type="domain" description="DNA2/NAM7 helicase helicase" evidence="3">
    <location>
        <begin position="1006"/>
        <end position="1050"/>
    </location>
</feature>
<feature type="domain" description="Restriction endonuclease type II-like" evidence="5">
    <location>
        <begin position="1321"/>
        <end position="1418"/>
    </location>
</feature>
<dbReference type="InterPro" id="IPR047187">
    <property type="entry name" value="SF1_C_Upf1"/>
</dbReference>
<dbReference type="InterPro" id="IPR027417">
    <property type="entry name" value="P-loop_NTPase"/>
</dbReference>
<evidence type="ECO:0000256" key="2">
    <source>
        <dbReference type="SAM" id="MobiDB-lite"/>
    </source>
</evidence>
<dbReference type="STRING" id="1548207.AXK11_03785"/>
<dbReference type="SUPFAM" id="SSF52980">
    <property type="entry name" value="Restriction endonuclease-like"/>
    <property type="match status" value="1"/>
</dbReference>
<keyword evidence="1" id="KW-0175">Coiled coil</keyword>
<dbReference type="InterPro" id="IPR011335">
    <property type="entry name" value="Restrct_endonuc-II-like"/>
</dbReference>
<dbReference type="SUPFAM" id="SSF52540">
    <property type="entry name" value="P-loop containing nucleoside triphosphate hydrolases"/>
    <property type="match status" value="1"/>
</dbReference>
<dbReference type="InterPro" id="IPR025103">
    <property type="entry name" value="DUF4011"/>
</dbReference>
<evidence type="ECO:0000313" key="7">
    <source>
        <dbReference type="Proteomes" id="UP000070058"/>
    </source>
</evidence>
<protein>
    <recommendedName>
        <fullName evidence="8">DNA helicase</fullName>
    </recommendedName>
</protein>
<dbReference type="PANTHER" id="PTHR10887:SF495">
    <property type="entry name" value="HELICASE SENATAXIN ISOFORM X1-RELATED"/>
    <property type="match status" value="1"/>
</dbReference>
<dbReference type="Gene3D" id="3.40.50.300">
    <property type="entry name" value="P-loop containing nucleotide triphosphate hydrolases"/>
    <property type="match status" value="3"/>
</dbReference>
<dbReference type="FunFam" id="3.40.50.300:FF:002063">
    <property type="entry name" value="DNA helicase related protein"/>
    <property type="match status" value="1"/>
</dbReference>
<dbReference type="Proteomes" id="UP000070058">
    <property type="component" value="Unassembled WGS sequence"/>
</dbReference>
<evidence type="ECO:0000256" key="1">
    <source>
        <dbReference type="SAM" id="Coils"/>
    </source>
</evidence>
<feature type="coiled-coil region" evidence="1">
    <location>
        <begin position="706"/>
        <end position="733"/>
    </location>
</feature>
<dbReference type="Pfam" id="PF13087">
    <property type="entry name" value="AAA_12"/>
    <property type="match status" value="1"/>
</dbReference>
<dbReference type="Pfam" id="PF18741">
    <property type="entry name" value="MTES_1575"/>
    <property type="match status" value="1"/>
</dbReference>
<dbReference type="InterPro" id="IPR041677">
    <property type="entry name" value="DNA2/NAM7_AAA_11"/>
</dbReference>
<evidence type="ECO:0000313" key="6">
    <source>
        <dbReference type="EMBL" id="KXU36661.1"/>
    </source>
</evidence>
<sequence>MANLLDLSLRNKLLNFKPGRSVTLEAPDPQALAQRLGSGNKVTLVSRQNTDIEEALETSSLALSDEDQKEPPPSDLQRGKVFVHEPEAEMEKRLITLFRDARTALEEGGANILYLAFGFLQWNPSQQRGAPCCAPLFLLPVSLQRNNVRAKFFVQAYPDETRFNPVLVEMLRQDFKLDLKSDDLSGENNVPDLPRSWAHVRNSITSFTDWKVTEEVILSTFSFSKYLMWRDLKRLRKCVDKLVRNRVVRLLINPAESSHQSDKPPPSDVFYAGEFDRQLDPSKLFCPLPADSSQLAAIVAARQGKDFVLEGPPGTGKSQTIANLIAQFLSEQKTVLFVSEKIAALEVVYRRLREVGLGDFCLELHSNKASKASVLAQLNAAWNTRGASSKEWAAKAEELKILRDALNNYVQRLHHKHTNGLSIFAAIGTISKNSELPKVELGWESIETHDTEYLGKLREAVKALSVQAHAVSARATHPLFLIGQTQWSPRWQRQLVAAAEQLLSITQELKQAASLLTQTIGLKQLALTVSAQEGLRLLATILPNALGHNWSFAAQADASALAVQLLKGAALLRQLRSLDLSLTVPWPDSFTAACEKEHAGLLAHVALYGDQESDSFSKTLFDKTLAAIENYREQLTQIAQHRNSLSAPYTEVIDTLDIEKLHSEWEQAEKNTWPKSWLRKRHIRKQLRTAIRGQGAFDVREDLRHWKALRELRQVLEAQRQEVEKQLHTLVHLGEVTNALWQGNRSEVAELEYAFQFQRQLAKAITLITSTHPEQLTAVNKALELCLKEGYTSAPEREIAHFLDAVSKFDTARRDFVTLGQFKNEAKWIWNSTSLDTLADLCQCIVQAAPQLSQWCVWQDAREHAINLGLASLVHALEQGLIKPDQVLAAFETSYASYWLDTIAEDKKVAHLFDSPAHEQQIRDFRQIDDTLTTLSRNRLRTQLWKALPDPDMLTATHTEWRLLLREIQKKKGHLPLRKLFTGIPNALTKLTPCLLMSPMSISQYLSIEARPFDLVIFDEASQIPTWEAIGAIARGTQVVMVGDPKQLPPSSFFDRAQVSIDDDSQAIPDMDSILDECIASGLHRYRLRWHYRSHHESLITFSNRHYYDSNLITFPSPETKDRAVSVQFVNGTHNRGKGGDKANPIEAQALVDEVVTRLLSDEFRLSRKTLGVVTFNRAQQQLVEDLFDASRRKHPQIEPYFSGDTREPIFIKSLEEVQGDERDIIYFSLTYGPGDDGRLSLTSLSQLTRQGGERRLNVAITRARCQMRLFSSFRPDQINLSPQSAQGVSHLKLFLEFAERGVQALLETHQGSVGAYESPFEEAVAAKLMAKGWRTAPQIGVSSFRIDIGVVDPDDPSRYLAGVECDGATYHSSATARDRDKLRQLVLEGLGWVILRVWSTNWWLNEHDTLEQLDRQLRTLLQARRSKRALSETVLPNHALPD</sequence>
<comment type="caution">
    <text evidence="6">The sequence shown here is derived from an EMBL/GenBank/DDBJ whole genome shotgun (WGS) entry which is preliminary data.</text>
</comment>
<keyword evidence="7" id="KW-1185">Reference proteome</keyword>
<dbReference type="RefSeq" id="WP_068629386.1">
    <property type="nucleotide sequence ID" value="NZ_LSZQ01000029.1"/>
</dbReference>